<sequence>MAAITTLSEMEDISHQLETFNISNETPDDSPFVPTPQETPFVPTPQEAPFVPTPKETPLIPPKVEAVPEAIQMYSRFAPLGFATVCIDNIQVAVVMGTVWFKVPPIAGWEERVLYVLNQYSVVNVYCNGNYVRLQKLAPNHMKVLLNYDRSRLKFNCDFCHRKCAIVKAYLSYRKLAKYEPCDIIHD</sequence>
<accession>A0A4Y2LAQ8</accession>
<reference evidence="1 2" key="1">
    <citation type="journal article" date="2019" name="Sci. Rep.">
        <title>Orb-weaving spider Araneus ventricosus genome elucidates the spidroin gene catalogue.</title>
        <authorList>
            <person name="Kono N."/>
            <person name="Nakamura H."/>
            <person name="Ohtoshi R."/>
            <person name="Moran D.A.P."/>
            <person name="Shinohara A."/>
            <person name="Yoshida Y."/>
            <person name="Fujiwara M."/>
            <person name="Mori M."/>
            <person name="Tomita M."/>
            <person name="Arakawa K."/>
        </authorList>
    </citation>
    <scope>NUCLEOTIDE SEQUENCE [LARGE SCALE GENOMIC DNA]</scope>
</reference>
<gene>
    <name evidence="1" type="ORF">AVEN_18565_1</name>
</gene>
<evidence type="ECO:0000313" key="1">
    <source>
        <dbReference type="EMBL" id="GBN10907.1"/>
    </source>
</evidence>
<comment type="caution">
    <text evidence="1">The sequence shown here is derived from an EMBL/GenBank/DDBJ whole genome shotgun (WGS) entry which is preliminary data.</text>
</comment>
<organism evidence="1 2">
    <name type="scientific">Araneus ventricosus</name>
    <name type="common">Orbweaver spider</name>
    <name type="synonym">Epeira ventricosa</name>
    <dbReference type="NCBI Taxonomy" id="182803"/>
    <lineage>
        <taxon>Eukaryota</taxon>
        <taxon>Metazoa</taxon>
        <taxon>Ecdysozoa</taxon>
        <taxon>Arthropoda</taxon>
        <taxon>Chelicerata</taxon>
        <taxon>Arachnida</taxon>
        <taxon>Araneae</taxon>
        <taxon>Araneomorphae</taxon>
        <taxon>Entelegynae</taxon>
        <taxon>Araneoidea</taxon>
        <taxon>Araneidae</taxon>
        <taxon>Araneus</taxon>
    </lineage>
</organism>
<dbReference type="Proteomes" id="UP000499080">
    <property type="component" value="Unassembled WGS sequence"/>
</dbReference>
<keyword evidence="2" id="KW-1185">Reference proteome</keyword>
<evidence type="ECO:0000313" key="2">
    <source>
        <dbReference type="Proteomes" id="UP000499080"/>
    </source>
</evidence>
<protein>
    <submittedName>
        <fullName evidence="1">Uncharacterized protein</fullName>
    </submittedName>
</protein>
<dbReference type="EMBL" id="BGPR01198315">
    <property type="protein sequence ID" value="GBN10907.1"/>
    <property type="molecule type" value="Genomic_DNA"/>
</dbReference>
<dbReference type="OrthoDB" id="6416250at2759"/>
<name>A0A4Y2LAQ8_ARAVE</name>
<proteinExistence type="predicted"/>
<dbReference type="AlphaFoldDB" id="A0A4Y2LAQ8"/>